<keyword evidence="1" id="KW-0472">Membrane</keyword>
<evidence type="ECO:0000313" key="2">
    <source>
        <dbReference type="EMBL" id="SMP34329.1"/>
    </source>
</evidence>
<dbReference type="AlphaFoldDB" id="A0AA45WRZ8"/>
<dbReference type="RefSeq" id="WP_102991406.1">
    <property type="nucleotide sequence ID" value="NZ_FXTU01000011.1"/>
</dbReference>
<dbReference type="Proteomes" id="UP001157946">
    <property type="component" value="Unassembled WGS sequence"/>
</dbReference>
<protein>
    <submittedName>
        <fullName evidence="2">Uncharacterized protein</fullName>
    </submittedName>
</protein>
<reference evidence="2" key="1">
    <citation type="submission" date="2017-05" db="EMBL/GenBank/DDBJ databases">
        <authorList>
            <person name="Varghese N."/>
            <person name="Submissions S."/>
        </authorList>
    </citation>
    <scope>NUCLEOTIDE SEQUENCE</scope>
    <source>
        <strain evidence="2">DSM 45262</strain>
    </source>
</reference>
<feature type="transmembrane region" description="Helical" evidence="1">
    <location>
        <begin position="38"/>
        <end position="61"/>
    </location>
</feature>
<dbReference type="EMBL" id="FXTU01000011">
    <property type="protein sequence ID" value="SMP34329.1"/>
    <property type="molecule type" value="Genomic_DNA"/>
</dbReference>
<sequence length="92" mass="10537">MRIFAWAIGWMVIAVCLTGITSYLTYDFNLQIWQAHLRTASGIFFMIALIVGGVLTTDAAYRSRKRFFYREEWSFICLLVTVGLFGLSLILS</sequence>
<organism evidence="2 3">
    <name type="scientific">Laceyella tengchongensis</name>
    <dbReference type="NCBI Taxonomy" id="574699"/>
    <lineage>
        <taxon>Bacteria</taxon>
        <taxon>Bacillati</taxon>
        <taxon>Bacillota</taxon>
        <taxon>Bacilli</taxon>
        <taxon>Bacillales</taxon>
        <taxon>Thermoactinomycetaceae</taxon>
        <taxon>Laceyella</taxon>
    </lineage>
</organism>
<evidence type="ECO:0000256" key="1">
    <source>
        <dbReference type="SAM" id="Phobius"/>
    </source>
</evidence>
<name>A0AA45WRZ8_9BACL</name>
<gene>
    <name evidence="2" type="ORF">SAMN06265361_11118</name>
</gene>
<feature type="transmembrane region" description="Helical" evidence="1">
    <location>
        <begin position="7"/>
        <end position="26"/>
    </location>
</feature>
<accession>A0AA45WRZ8</accession>
<proteinExistence type="predicted"/>
<keyword evidence="3" id="KW-1185">Reference proteome</keyword>
<feature type="transmembrane region" description="Helical" evidence="1">
    <location>
        <begin position="73"/>
        <end position="91"/>
    </location>
</feature>
<evidence type="ECO:0000313" key="3">
    <source>
        <dbReference type="Proteomes" id="UP001157946"/>
    </source>
</evidence>
<comment type="caution">
    <text evidence="2">The sequence shown here is derived from an EMBL/GenBank/DDBJ whole genome shotgun (WGS) entry which is preliminary data.</text>
</comment>
<keyword evidence="1" id="KW-1133">Transmembrane helix</keyword>
<keyword evidence="1" id="KW-0812">Transmembrane</keyword>